<organism evidence="1 2">
    <name type="scientific">Callosobruchus maculatus</name>
    <name type="common">Southern cowpea weevil</name>
    <name type="synonym">Pulse bruchid</name>
    <dbReference type="NCBI Taxonomy" id="64391"/>
    <lineage>
        <taxon>Eukaryota</taxon>
        <taxon>Metazoa</taxon>
        <taxon>Ecdysozoa</taxon>
        <taxon>Arthropoda</taxon>
        <taxon>Hexapoda</taxon>
        <taxon>Insecta</taxon>
        <taxon>Pterygota</taxon>
        <taxon>Neoptera</taxon>
        <taxon>Endopterygota</taxon>
        <taxon>Coleoptera</taxon>
        <taxon>Polyphaga</taxon>
        <taxon>Cucujiformia</taxon>
        <taxon>Chrysomeloidea</taxon>
        <taxon>Chrysomelidae</taxon>
        <taxon>Bruchinae</taxon>
        <taxon>Bruchini</taxon>
        <taxon>Callosobruchus</taxon>
    </lineage>
</organism>
<dbReference type="AlphaFoldDB" id="A0A653BLZ7"/>
<protein>
    <submittedName>
        <fullName evidence="1">Uncharacterized protein</fullName>
    </submittedName>
</protein>
<evidence type="ECO:0000313" key="1">
    <source>
        <dbReference type="EMBL" id="VEN36400.1"/>
    </source>
</evidence>
<dbReference type="OrthoDB" id="10339848at2759"/>
<proteinExistence type="predicted"/>
<reference evidence="1 2" key="1">
    <citation type="submission" date="2019-01" db="EMBL/GenBank/DDBJ databases">
        <authorList>
            <person name="Sayadi A."/>
        </authorList>
    </citation>
    <scope>NUCLEOTIDE SEQUENCE [LARGE SCALE GENOMIC DNA]</scope>
</reference>
<keyword evidence="2" id="KW-1185">Reference proteome</keyword>
<dbReference type="Proteomes" id="UP000410492">
    <property type="component" value="Unassembled WGS sequence"/>
</dbReference>
<sequence>MMYECNRGFSCYAFVLFCVWRKQSTFACNITTALESGQPIL</sequence>
<evidence type="ECO:0000313" key="2">
    <source>
        <dbReference type="Proteomes" id="UP000410492"/>
    </source>
</evidence>
<gene>
    <name evidence="1" type="ORF">CALMAC_LOCUS2030</name>
</gene>
<dbReference type="EMBL" id="CAACVG010002379">
    <property type="protein sequence ID" value="VEN36400.1"/>
    <property type="molecule type" value="Genomic_DNA"/>
</dbReference>
<name>A0A653BLZ7_CALMS</name>
<accession>A0A653BLZ7</accession>